<dbReference type="AlphaFoldDB" id="A0A3A8JTP5"/>
<protein>
    <submittedName>
        <fullName evidence="1">Uncharacterized protein</fullName>
    </submittedName>
</protein>
<dbReference type="OrthoDB" id="5380958at2"/>
<sequence length="180" mass="20364">MDANVVAELEKAGVKVEDPMRLFIPVERDEQGQVKPVGDEVPVRFGDVTAHVRLQPVSALWTGNKQPPDFTRPPFPEYEPFFFLVEATAAGFCRDTRHAEVDQEFSQLYRHLARRPDGHHKNPLFSYLRAAARLYLSLRDVSQSEFEAVAQRLHQSAKLHAGHIGSTNYFQAVLRQVLGA</sequence>
<comment type="caution">
    <text evidence="1">The sequence shown here is derived from an EMBL/GenBank/DDBJ whole genome shotgun (WGS) entry which is preliminary data.</text>
</comment>
<proteinExistence type="predicted"/>
<accession>A0A3A8JTP5</accession>
<reference evidence="2" key="1">
    <citation type="submission" date="2018-09" db="EMBL/GenBank/DDBJ databases">
        <authorList>
            <person name="Livingstone P.G."/>
            <person name="Whitworth D.E."/>
        </authorList>
    </citation>
    <scope>NUCLEOTIDE SEQUENCE [LARGE SCALE GENOMIC DNA]</scope>
    <source>
        <strain evidence="2">CA043D</strain>
    </source>
</reference>
<evidence type="ECO:0000313" key="2">
    <source>
        <dbReference type="Proteomes" id="UP000268313"/>
    </source>
</evidence>
<name>A0A3A8JTP5_9BACT</name>
<organism evidence="1 2">
    <name type="scientific">Corallococcus carmarthensis</name>
    <dbReference type="NCBI Taxonomy" id="2316728"/>
    <lineage>
        <taxon>Bacteria</taxon>
        <taxon>Pseudomonadati</taxon>
        <taxon>Myxococcota</taxon>
        <taxon>Myxococcia</taxon>
        <taxon>Myxococcales</taxon>
        <taxon>Cystobacterineae</taxon>
        <taxon>Myxococcaceae</taxon>
        <taxon>Corallococcus</taxon>
    </lineage>
</organism>
<dbReference type="RefSeq" id="WP_120605519.1">
    <property type="nucleotide sequence ID" value="NZ_JABFJX010000085.1"/>
</dbReference>
<dbReference type="Proteomes" id="UP000268313">
    <property type="component" value="Unassembled WGS sequence"/>
</dbReference>
<evidence type="ECO:0000313" key="1">
    <source>
        <dbReference type="EMBL" id="RKG99139.1"/>
    </source>
</evidence>
<dbReference type="EMBL" id="RAWE01000121">
    <property type="protein sequence ID" value="RKG99139.1"/>
    <property type="molecule type" value="Genomic_DNA"/>
</dbReference>
<keyword evidence="2" id="KW-1185">Reference proteome</keyword>
<gene>
    <name evidence="1" type="ORF">D7X32_27375</name>
</gene>